<name>A0ABP1FIT8_9CHLO</name>
<evidence type="ECO:0000256" key="1">
    <source>
        <dbReference type="ARBA" id="ARBA00010098"/>
    </source>
</evidence>
<dbReference type="Proteomes" id="UP001497392">
    <property type="component" value="Unassembled WGS sequence"/>
</dbReference>
<proteinExistence type="inferred from homology"/>
<evidence type="ECO:0000256" key="2">
    <source>
        <dbReference type="SAM" id="MobiDB-lite"/>
    </source>
</evidence>
<feature type="compositionally biased region" description="Polar residues" evidence="2">
    <location>
        <begin position="284"/>
        <end position="299"/>
    </location>
</feature>
<keyword evidence="4" id="KW-1185">Reference proteome</keyword>
<dbReference type="InterPro" id="IPR016024">
    <property type="entry name" value="ARM-type_fold"/>
</dbReference>
<dbReference type="EMBL" id="CAXHTA020000002">
    <property type="protein sequence ID" value="CAL5219879.1"/>
    <property type="molecule type" value="Genomic_DNA"/>
</dbReference>
<dbReference type="PANTHER" id="PTHR12790:SF0">
    <property type="entry name" value="RNA POLYMERASE I-SPECIFIC TRANSCRIPTION INITIATION FACTOR RRN3-RELATED"/>
    <property type="match status" value="1"/>
</dbReference>
<accession>A0ABP1FIT8</accession>
<feature type="compositionally biased region" description="Polar residues" evidence="2">
    <location>
        <begin position="319"/>
        <end position="328"/>
    </location>
</feature>
<dbReference type="InterPro" id="IPR007991">
    <property type="entry name" value="RNA_pol_I_trans_ini_fac_RRN3"/>
</dbReference>
<feature type="compositionally biased region" description="Low complexity" evidence="2">
    <location>
        <begin position="308"/>
        <end position="318"/>
    </location>
</feature>
<dbReference type="SUPFAM" id="SSF48371">
    <property type="entry name" value="ARM repeat"/>
    <property type="match status" value="1"/>
</dbReference>
<evidence type="ECO:0000313" key="4">
    <source>
        <dbReference type="Proteomes" id="UP001497392"/>
    </source>
</evidence>
<sequence>MASALSTALSEDDPGNLDDLLKLHVREAVRSRSHAGSSNARSLPYSSLVNQIRTVKEQALRDGNEDHVEQLISILDALTACVSSLHERNHETLIHELLTIPIWKTCQGVRTALLQLLIHMVVANSALVPLCLRVLVLAMQPPSVPSKKDEEAALALAAWQPAAGIVVIQSEVVAALEKILRLVPTVPSRMVATVAAGIPYKLRDRDAQCTYLHGALQLAEQPAAVPVREGILAAAVNHLLGLDVEIRWQDIATAEAEAEEEEEGESEKEEEDIFALEGETEHLNISTPGQPQEQPNQERIQGRGGWEGAARGADAAEASTSGRPASTETAEKLDALMDLVFKHLERRCEQGQLAGAWATLLHTFEQSILDTHRSKFTQYLLWYMCRQGPQQCSASFLQLLLQRLTNPNVAPITRSAAAAYLASFLARASFIPEPLLLQTLQSLAGWCLSYCRDQDSKDMALASVISTAHTSTRLDLDTGPAKGIQHQVFYAACQALLYILCYRLDHLMAASQPAHGLESTSPTGVLDGAAVHAQLRQLFADTMPQVLNHRLAPLSVCLPTVVAEFSRLVARLGLMDCAQLLPQRSQAMRAQRPLEMFFPFDPYLLRRSAQHLDLGKTYVHWKQGHPQAAAQETHDDASDVSSEEGVNAASDSDDVEKEAGSDEEDSDSGLESSDGTASDEEDARMNMAPRRTAQRQRHKTWPPPPLGGIGRPVSAQPSSRKRAASGTPGSDQGFLPGASFDTNSFSGASLHGTSPGVSPPGMPVPMSWSQPASQAAALRMQRALEQPIDAQ</sequence>
<evidence type="ECO:0000313" key="3">
    <source>
        <dbReference type="EMBL" id="CAL5219879.1"/>
    </source>
</evidence>
<comment type="caution">
    <text evidence="3">The sequence shown here is derived from an EMBL/GenBank/DDBJ whole genome shotgun (WGS) entry which is preliminary data.</text>
</comment>
<reference evidence="3 4" key="1">
    <citation type="submission" date="2024-06" db="EMBL/GenBank/DDBJ databases">
        <authorList>
            <person name="Kraege A."/>
            <person name="Thomma B."/>
        </authorList>
    </citation>
    <scope>NUCLEOTIDE SEQUENCE [LARGE SCALE GENOMIC DNA]</scope>
</reference>
<protein>
    <submittedName>
        <fullName evidence="3">G1801 protein</fullName>
    </submittedName>
</protein>
<feature type="region of interest" description="Disordered" evidence="2">
    <location>
        <begin position="284"/>
        <end position="328"/>
    </location>
</feature>
<feature type="region of interest" description="Disordered" evidence="2">
    <location>
        <begin position="625"/>
        <end position="791"/>
    </location>
</feature>
<comment type="similarity">
    <text evidence="1">Belongs to the RRN3 family.</text>
</comment>
<organism evidence="3 4">
    <name type="scientific">Coccomyxa viridis</name>
    <dbReference type="NCBI Taxonomy" id="1274662"/>
    <lineage>
        <taxon>Eukaryota</taxon>
        <taxon>Viridiplantae</taxon>
        <taxon>Chlorophyta</taxon>
        <taxon>core chlorophytes</taxon>
        <taxon>Trebouxiophyceae</taxon>
        <taxon>Trebouxiophyceae incertae sedis</taxon>
        <taxon>Coccomyxaceae</taxon>
        <taxon>Coccomyxa</taxon>
    </lineage>
</organism>
<dbReference type="PANTHER" id="PTHR12790">
    <property type="entry name" value="TRANSCRIPTION INITIATION FACTOR IA RRN3"/>
    <property type="match status" value="1"/>
</dbReference>
<gene>
    <name evidence="3" type="primary">g1801</name>
    <name evidence="3" type="ORF">VP750_LOCUS1538</name>
</gene>
<dbReference type="Pfam" id="PF05327">
    <property type="entry name" value="RRN3"/>
    <property type="match status" value="1"/>
</dbReference>
<feature type="compositionally biased region" description="Acidic residues" evidence="2">
    <location>
        <begin position="651"/>
        <end position="668"/>
    </location>
</feature>